<evidence type="ECO:0000256" key="7">
    <source>
        <dbReference type="PROSITE-ProRule" id="PRU10141"/>
    </source>
</evidence>
<dbReference type="InterPro" id="IPR017441">
    <property type="entry name" value="Protein_kinase_ATP_BS"/>
</dbReference>
<evidence type="ECO:0000256" key="5">
    <source>
        <dbReference type="ARBA" id="ARBA00022777"/>
    </source>
</evidence>
<dbReference type="GO" id="GO:0004674">
    <property type="term" value="F:protein serine/threonine kinase activity"/>
    <property type="evidence" value="ECO:0007669"/>
    <property type="project" value="UniProtKB-KW"/>
</dbReference>
<dbReference type="Pfam" id="PF00069">
    <property type="entry name" value="Pkinase"/>
    <property type="match status" value="2"/>
</dbReference>
<dbReference type="GO" id="GO:0005634">
    <property type="term" value="C:nucleus"/>
    <property type="evidence" value="ECO:0007669"/>
    <property type="project" value="TreeGrafter"/>
</dbReference>
<evidence type="ECO:0000256" key="6">
    <source>
        <dbReference type="ARBA" id="ARBA00022840"/>
    </source>
</evidence>
<dbReference type="PROSITE" id="PS00107">
    <property type="entry name" value="PROTEIN_KINASE_ATP"/>
    <property type="match status" value="1"/>
</dbReference>
<keyword evidence="11" id="KW-0131">Cell cycle</keyword>
<evidence type="ECO:0000259" key="10">
    <source>
        <dbReference type="PROSITE" id="PS50011"/>
    </source>
</evidence>
<comment type="similarity">
    <text evidence="8">Belongs to the protein kinase superfamily.</text>
</comment>
<dbReference type="Gene3D" id="1.10.510.10">
    <property type="entry name" value="Transferase(Phosphotransferase) domain 1"/>
    <property type="match status" value="2"/>
</dbReference>
<keyword evidence="3" id="KW-0808">Transferase</keyword>
<protein>
    <recommendedName>
        <fullName evidence="1">non-specific serine/threonine protein kinase</fullName>
        <ecNumber evidence="1">2.7.11.1</ecNumber>
    </recommendedName>
</protein>
<feature type="compositionally biased region" description="Basic residues" evidence="9">
    <location>
        <begin position="242"/>
        <end position="253"/>
    </location>
</feature>
<keyword evidence="6 7" id="KW-0067">ATP-binding</keyword>
<dbReference type="PROSITE" id="PS00108">
    <property type="entry name" value="PROTEIN_KINASE_ST"/>
    <property type="match status" value="1"/>
</dbReference>
<dbReference type="EMBL" id="HACA01020059">
    <property type="protein sequence ID" value="CDW37420.1"/>
    <property type="molecule type" value="Transcribed_RNA"/>
</dbReference>
<dbReference type="AlphaFoldDB" id="A0A0K2UH69"/>
<accession>A0A0K2UH69</accession>
<dbReference type="GO" id="GO:0044773">
    <property type="term" value="P:mitotic DNA damage checkpoint signaling"/>
    <property type="evidence" value="ECO:0007669"/>
    <property type="project" value="TreeGrafter"/>
</dbReference>
<keyword evidence="4 7" id="KW-0547">Nucleotide-binding</keyword>
<evidence type="ECO:0000313" key="11">
    <source>
        <dbReference type="EMBL" id="CDW37420.1"/>
    </source>
</evidence>
<keyword evidence="5" id="KW-0418">Kinase</keyword>
<dbReference type="GO" id="GO:0005524">
    <property type="term" value="F:ATP binding"/>
    <property type="evidence" value="ECO:0007669"/>
    <property type="project" value="UniProtKB-UniRule"/>
</dbReference>
<dbReference type="PANTHER" id="PTHR44167:SF23">
    <property type="entry name" value="CDC7 KINASE, ISOFORM A-RELATED"/>
    <property type="match status" value="1"/>
</dbReference>
<proteinExistence type="inferred from homology"/>
<dbReference type="PANTHER" id="PTHR44167">
    <property type="entry name" value="OVARIAN-SPECIFIC SERINE/THREONINE-PROTEIN KINASE LOK-RELATED"/>
    <property type="match status" value="1"/>
</dbReference>
<evidence type="ECO:0000256" key="4">
    <source>
        <dbReference type="ARBA" id="ARBA00022741"/>
    </source>
</evidence>
<keyword evidence="2 8" id="KW-0723">Serine/threonine-protein kinase</keyword>
<evidence type="ECO:0000256" key="2">
    <source>
        <dbReference type="ARBA" id="ARBA00022527"/>
    </source>
</evidence>
<dbReference type="PROSITE" id="PS50011">
    <property type="entry name" value="PROTEIN_KINASE_DOM"/>
    <property type="match status" value="1"/>
</dbReference>
<feature type="domain" description="Protein kinase" evidence="10">
    <location>
        <begin position="21"/>
        <end position="496"/>
    </location>
</feature>
<dbReference type="Gene3D" id="3.30.200.20">
    <property type="entry name" value="Phosphorylase Kinase, domain 1"/>
    <property type="match status" value="1"/>
</dbReference>
<evidence type="ECO:0000256" key="3">
    <source>
        <dbReference type="ARBA" id="ARBA00022679"/>
    </source>
</evidence>
<evidence type="ECO:0000256" key="9">
    <source>
        <dbReference type="SAM" id="MobiDB-lite"/>
    </source>
</evidence>
<evidence type="ECO:0000256" key="1">
    <source>
        <dbReference type="ARBA" id="ARBA00012513"/>
    </source>
</evidence>
<sequence>MSDDESDGMVGLDVLLKDTGYKAEKRIGEGTFSSVYSVIRVRDGQRCAVKRLIPTASPERILLEISSLDSAKGKKNVIPLDFVRRVGGDVLLGMPYVPSTPKFSELILIMEYKEMKSYIKNLFVALEYIHELGLIHRDIKPANFLYDRRRKKYALCDFGLVQKIKPSLKRKLSPERAAPVLSSPKIKRTILTHKDLNNHTPDLETPTKILPQFNKVEDPTRTPPNSKSSSLKAMMQTELRRSPRKHPSSNLNKKHSTIKISCSAIIGNGGNGKTVSPNFTMLEPTSGIPSTDVYASACRQPSLTSRLSIGGLSACGGLSTPSTSKVVDVKCKCYGKPKVCSICLSYKPMKAPRAGTPGFRPPEVLLKYEHQTTAVDVWAVGIIMLCILTRSYPFFHAPDDLTALAEISVLFGSDAVHQAAKSYGKKFLYEPHQSGFDLQELCHLLCKREPKSTCSQKGNIPPCHATTEAIQFLKKMLVLDSSARISASDALKHPFLEGIS</sequence>
<keyword evidence="11" id="KW-0132">Cell division</keyword>
<reference evidence="11" key="1">
    <citation type="submission" date="2014-05" db="EMBL/GenBank/DDBJ databases">
        <authorList>
            <person name="Chronopoulou M."/>
        </authorList>
    </citation>
    <scope>NUCLEOTIDE SEQUENCE</scope>
    <source>
        <tissue evidence="11">Whole organism</tissue>
    </source>
</reference>
<feature type="binding site" evidence="7">
    <location>
        <position position="50"/>
    </location>
    <ligand>
        <name>ATP</name>
        <dbReference type="ChEBI" id="CHEBI:30616"/>
    </ligand>
</feature>
<dbReference type="EC" id="2.7.11.1" evidence="1"/>
<dbReference type="SMART" id="SM00220">
    <property type="entry name" value="S_TKc"/>
    <property type="match status" value="1"/>
</dbReference>
<feature type="region of interest" description="Disordered" evidence="9">
    <location>
        <begin position="196"/>
        <end position="253"/>
    </location>
</feature>
<dbReference type="SUPFAM" id="SSF56112">
    <property type="entry name" value="Protein kinase-like (PK-like)"/>
    <property type="match status" value="1"/>
</dbReference>
<dbReference type="InterPro" id="IPR011009">
    <property type="entry name" value="Kinase-like_dom_sf"/>
</dbReference>
<dbReference type="OrthoDB" id="10020333at2759"/>
<organism evidence="11">
    <name type="scientific">Lepeophtheirus salmonis</name>
    <name type="common">Salmon louse</name>
    <name type="synonym">Caligus salmonis</name>
    <dbReference type="NCBI Taxonomy" id="72036"/>
    <lineage>
        <taxon>Eukaryota</taxon>
        <taxon>Metazoa</taxon>
        <taxon>Ecdysozoa</taxon>
        <taxon>Arthropoda</taxon>
        <taxon>Crustacea</taxon>
        <taxon>Multicrustacea</taxon>
        <taxon>Hexanauplia</taxon>
        <taxon>Copepoda</taxon>
        <taxon>Siphonostomatoida</taxon>
        <taxon>Caligidae</taxon>
        <taxon>Lepeophtheirus</taxon>
    </lineage>
</organism>
<dbReference type="InterPro" id="IPR008271">
    <property type="entry name" value="Ser/Thr_kinase_AS"/>
</dbReference>
<dbReference type="GO" id="GO:0051301">
    <property type="term" value="P:cell division"/>
    <property type="evidence" value="ECO:0007669"/>
    <property type="project" value="UniProtKB-KW"/>
</dbReference>
<name>A0A0K2UH69_LEPSM</name>
<dbReference type="InterPro" id="IPR000719">
    <property type="entry name" value="Prot_kinase_dom"/>
</dbReference>
<gene>
    <name evidence="11" type="primary">CDC7</name>
</gene>
<evidence type="ECO:0000256" key="8">
    <source>
        <dbReference type="RuleBase" id="RU000304"/>
    </source>
</evidence>